<accession>A0A2R5GNV5</accession>
<evidence type="ECO:0000259" key="13">
    <source>
        <dbReference type="Pfam" id="PF19282"/>
    </source>
</evidence>
<feature type="domain" description="Exportin-1/Importin-beta-like" evidence="12">
    <location>
        <begin position="109"/>
        <end position="258"/>
    </location>
</feature>
<dbReference type="InterPro" id="IPR013598">
    <property type="entry name" value="Exportin-1/Importin-b-like"/>
</dbReference>
<sequence length="1238" mass="135886">MEERLAEIEQAVSLSFELSNVGIDSAPERLQLKERVTQYLHELEQNPEAWKFGAELFAKSSNEYARFYGLSRVSSALERDAAGKTLPEEDSVALRGIVTGWVSQYSQVPRHFRNKVGLCLALLVKRDYPERWPDAFGWLLPLASQSRDNAELFLRVLHFVTEEVVQFRQSRSQDEVRRNALVKDAMRVDVLSRICEFWLQVMLNFHSTDPSLVQECLRVMEEYVGWIDIGLVVNDRFVPLLYQFLSSRDLRVHALKVLHAIICKGMEHEQKLALIRDLDLTSVLQRICEADNIAHPKNKQPQIGGGMVVGSAQASANGKGPDGQNAAGGGAGGDDDDDEEDEDQGWGFRENVSVLVNEVALRLLEARGAIPQDASTAQAHAYILDELRLRTLPLVVRECLMHEDEDAQVAVTPAIMKLINIAREANEAHLDQKANFKAVRHPKTEPRVDPELEQLAKATLPEVLPVVASNMVFPEDHEFVASNEDELDFERHRSEMRKIFVHTTKVAMLEVSLPFLRDLVAFTLKPGQPEARPAAEVEVTLTLLHAFGEGAPSGVVSSTTRTLLDMARLGNAQFSTKTKRQRFFQHQQNQNQSGKDGNRETSVTLQDVNDPAAMKNDEAKAREEDERRAAARAAFTEILAQMLQCGIWAHPNPDVVLLYSEVATRYVSMLLDRHQDLLPVVLKSLVGEGGVCHAEERVRSHSCYLLLRVAKAIPSTALKPFSGDLFEVLKTKLGVTYEAVRADIEHEEQEALRAAEDSSGAASGTAQSSAGRRKAPDGAETAALYSVDDMMYLYELASVLIGIMYRAEAPMLTIEHLSGVMAPLRRKVDEIVQTVEAAGPPSNEDQERERKLLAAWAAECVHAMGVLSKGIPEINALAESLQKLYEANLETALRAASAMPDNARVRSRLVTMLHCALRIMGDKAIHFAPGIGLRLLQQSDSLDHLLQAMQFINQLIPTYKGRMFDALDPIFIPVVQHITATMSRVPNPFADVQTSTGANGAASGATAAVATQQSPASGAVGGAGGGGSGGSATIGSQAGQAPATPALTSAQQEYRAVKRALLQFFRAVVHNELDMVILSPANAPHAEQVLVLVSDALATFPDTDNAQKVACSVLTKLTTLWLPNQSLQPQTRDLFGRFLVNSATPASVRAVTLPGFSLEEYDSITLIDAVCKFHHSLAQHLGEPWLRHLVDAVLPGLMDGNCPQSAVLEYCQLLSDGSAAVKQLRAKYKVIINHLVLA</sequence>
<dbReference type="AlphaFoldDB" id="A0A2R5GNV5"/>
<keyword evidence="15" id="KW-1185">Reference proteome</keyword>
<evidence type="ECO:0000256" key="4">
    <source>
        <dbReference type="ARBA" id="ARBA00022490"/>
    </source>
</evidence>
<dbReference type="InParanoid" id="A0A2R5GNV5"/>
<feature type="compositionally biased region" description="Low complexity" evidence="11">
    <location>
        <begin position="758"/>
        <end position="770"/>
    </location>
</feature>
<dbReference type="GO" id="GO:0071528">
    <property type="term" value="P:tRNA re-export from nucleus"/>
    <property type="evidence" value="ECO:0007669"/>
    <property type="project" value="UniProtKB-UniRule"/>
</dbReference>
<evidence type="ECO:0000256" key="9">
    <source>
        <dbReference type="ARBA" id="ARBA00032199"/>
    </source>
</evidence>
<dbReference type="GO" id="GO:0005643">
    <property type="term" value="C:nuclear pore"/>
    <property type="evidence" value="ECO:0007669"/>
    <property type="project" value="TreeGrafter"/>
</dbReference>
<dbReference type="PANTHER" id="PTHR15952:SF11">
    <property type="entry name" value="EXPORTIN-T"/>
    <property type="match status" value="1"/>
</dbReference>
<keyword evidence="7 10" id="KW-0539">Nucleus</keyword>
<evidence type="ECO:0000259" key="12">
    <source>
        <dbReference type="Pfam" id="PF08389"/>
    </source>
</evidence>
<dbReference type="Gene3D" id="1.25.10.10">
    <property type="entry name" value="Leucine-rich Repeat Variant"/>
    <property type="match status" value="2"/>
</dbReference>
<dbReference type="PANTHER" id="PTHR15952">
    <property type="entry name" value="EXPORTIN-T/LOS1"/>
    <property type="match status" value="1"/>
</dbReference>
<evidence type="ECO:0000256" key="5">
    <source>
        <dbReference type="ARBA" id="ARBA00022555"/>
    </source>
</evidence>
<proteinExistence type="inferred from homology"/>
<dbReference type="SUPFAM" id="SSF48371">
    <property type="entry name" value="ARM repeat"/>
    <property type="match status" value="1"/>
</dbReference>
<reference evidence="14 15" key="1">
    <citation type="submission" date="2017-12" db="EMBL/GenBank/DDBJ databases">
        <title>Sequencing, de novo assembly and annotation of complete genome of a new Thraustochytrid species, strain FCC1311.</title>
        <authorList>
            <person name="Sedici K."/>
            <person name="Godart F."/>
            <person name="Aiese Cigliano R."/>
            <person name="Sanseverino W."/>
            <person name="Barakat M."/>
            <person name="Ortet P."/>
            <person name="Marechal E."/>
            <person name="Cagnac O."/>
            <person name="Amato A."/>
        </authorList>
    </citation>
    <scope>NUCLEOTIDE SEQUENCE [LARGE SCALE GENOMIC DNA]</scope>
</reference>
<evidence type="ECO:0000256" key="11">
    <source>
        <dbReference type="SAM" id="MobiDB-lite"/>
    </source>
</evidence>
<dbReference type="Pfam" id="PF19282">
    <property type="entry name" value="Exportin-T"/>
    <property type="match status" value="2"/>
</dbReference>
<keyword evidence="3 10" id="KW-0813">Transport</keyword>
<feature type="compositionally biased region" description="Gly residues" evidence="11">
    <location>
        <begin position="1019"/>
        <end position="1032"/>
    </location>
</feature>
<feature type="region of interest" description="Disordered" evidence="11">
    <location>
        <begin position="579"/>
        <end position="622"/>
    </location>
</feature>
<dbReference type="InterPro" id="IPR040017">
    <property type="entry name" value="XPOT"/>
</dbReference>
<gene>
    <name evidence="14" type="ORF">FCC1311_088012</name>
</gene>
<dbReference type="EMBL" id="BEYU01000125">
    <property type="protein sequence ID" value="GBG32576.1"/>
    <property type="molecule type" value="Genomic_DNA"/>
</dbReference>
<feature type="region of interest" description="Disordered" evidence="11">
    <location>
        <begin position="298"/>
        <end position="344"/>
    </location>
</feature>
<dbReference type="InterPro" id="IPR016024">
    <property type="entry name" value="ARM-type_fold"/>
</dbReference>
<dbReference type="GO" id="GO:0000049">
    <property type="term" value="F:tRNA binding"/>
    <property type="evidence" value="ECO:0007669"/>
    <property type="project" value="UniProtKB-UniRule"/>
</dbReference>
<keyword evidence="6 10" id="KW-0694">RNA-binding</keyword>
<feature type="region of interest" description="Disordered" evidence="11">
    <location>
        <begin position="748"/>
        <end position="775"/>
    </location>
</feature>
<evidence type="ECO:0000313" key="14">
    <source>
        <dbReference type="EMBL" id="GBG32576.1"/>
    </source>
</evidence>
<dbReference type="InterPro" id="IPR011989">
    <property type="entry name" value="ARM-like"/>
</dbReference>
<keyword evidence="4 10" id="KW-0963">Cytoplasm</keyword>
<feature type="domain" description="Exportin-T C-terminal" evidence="13">
    <location>
        <begin position="1054"/>
        <end position="1230"/>
    </location>
</feature>
<dbReference type="GO" id="GO:0016363">
    <property type="term" value="C:nuclear matrix"/>
    <property type="evidence" value="ECO:0007669"/>
    <property type="project" value="TreeGrafter"/>
</dbReference>
<dbReference type="InterPro" id="IPR045546">
    <property type="entry name" value="Exportin-T_C"/>
</dbReference>
<organism evidence="14 15">
    <name type="scientific">Hondaea fermentalgiana</name>
    <dbReference type="NCBI Taxonomy" id="2315210"/>
    <lineage>
        <taxon>Eukaryota</taxon>
        <taxon>Sar</taxon>
        <taxon>Stramenopiles</taxon>
        <taxon>Bigyra</taxon>
        <taxon>Labyrinthulomycetes</taxon>
        <taxon>Thraustochytrida</taxon>
        <taxon>Thraustochytriidae</taxon>
        <taxon>Hondaea</taxon>
    </lineage>
</organism>
<protein>
    <recommendedName>
        <fullName evidence="2 10">Exportin-T</fullName>
    </recommendedName>
    <alternativeName>
        <fullName evidence="8 10">Exportin(tRNA)</fullName>
    </alternativeName>
    <alternativeName>
        <fullName evidence="9 10">tRNA exportin</fullName>
    </alternativeName>
</protein>
<feature type="region of interest" description="Disordered" evidence="11">
    <location>
        <begin position="1015"/>
        <end position="1046"/>
    </location>
</feature>
<dbReference type="GO" id="GO:0031267">
    <property type="term" value="F:small GTPase binding"/>
    <property type="evidence" value="ECO:0007669"/>
    <property type="project" value="InterPro"/>
</dbReference>
<evidence type="ECO:0000256" key="3">
    <source>
        <dbReference type="ARBA" id="ARBA00022448"/>
    </source>
</evidence>
<evidence type="ECO:0000313" key="15">
    <source>
        <dbReference type="Proteomes" id="UP000241890"/>
    </source>
</evidence>
<dbReference type="Pfam" id="PF08389">
    <property type="entry name" value="Xpo1"/>
    <property type="match status" value="1"/>
</dbReference>
<evidence type="ECO:0000256" key="1">
    <source>
        <dbReference type="ARBA" id="ARBA00004496"/>
    </source>
</evidence>
<comment type="subcellular location">
    <subcellularLocation>
        <location evidence="1 10">Cytoplasm</location>
    </subcellularLocation>
    <subcellularLocation>
        <location evidence="10">Nucleus</location>
    </subcellularLocation>
    <text evidence="10">Shuttles between the nucleus and the cytoplasm.</text>
</comment>
<evidence type="ECO:0000256" key="6">
    <source>
        <dbReference type="ARBA" id="ARBA00022884"/>
    </source>
</evidence>
<name>A0A2R5GNV5_9STRA</name>
<comment type="similarity">
    <text evidence="10">Belongs to the exportin family.</text>
</comment>
<comment type="caution">
    <text evidence="14">The sequence shown here is derived from an EMBL/GenBank/DDBJ whole genome shotgun (WGS) entry which is preliminary data.</text>
</comment>
<feature type="compositionally biased region" description="Acidic residues" evidence="11">
    <location>
        <begin position="333"/>
        <end position="344"/>
    </location>
</feature>
<dbReference type="Proteomes" id="UP000241890">
    <property type="component" value="Unassembled WGS sequence"/>
</dbReference>
<feature type="domain" description="Exportin-T C-terminal" evidence="13">
    <location>
        <begin position="625"/>
        <end position="984"/>
    </location>
</feature>
<comment type="function">
    <text evidence="10">tRNA nucleus export receptor which facilitates tRNA translocation across the nuclear pore complex.</text>
</comment>
<dbReference type="OrthoDB" id="26399at2759"/>
<evidence type="ECO:0000256" key="10">
    <source>
        <dbReference type="RuleBase" id="RU366037"/>
    </source>
</evidence>
<evidence type="ECO:0000256" key="8">
    <source>
        <dbReference type="ARBA" id="ARBA00029784"/>
    </source>
</evidence>
<keyword evidence="5 10" id="KW-0820">tRNA-binding</keyword>
<evidence type="ECO:0000256" key="7">
    <source>
        <dbReference type="ARBA" id="ARBA00023242"/>
    </source>
</evidence>
<dbReference type="GO" id="GO:0005737">
    <property type="term" value="C:cytoplasm"/>
    <property type="evidence" value="ECO:0007669"/>
    <property type="project" value="UniProtKB-SubCell"/>
</dbReference>
<evidence type="ECO:0000256" key="2">
    <source>
        <dbReference type="ARBA" id="ARBA00018928"/>
    </source>
</evidence>